<dbReference type="InterPro" id="IPR020103">
    <property type="entry name" value="PsdUridine_synth_cat_dom_sf"/>
</dbReference>
<organism evidence="5 6">
    <name type="scientific">Hydrogenothermus marinus</name>
    <dbReference type="NCBI Taxonomy" id="133270"/>
    <lineage>
        <taxon>Bacteria</taxon>
        <taxon>Pseudomonadati</taxon>
        <taxon>Aquificota</taxon>
        <taxon>Aquificia</taxon>
        <taxon>Aquificales</taxon>
        <taxon>Hydrogenothermaceae</taxon>
        <taxon>Hydrogenothermus</taxon>
    </lineage>
</organism>
<evidence type="ECO:0000313" key="6">
    <source>
        <dbReference type="Proteomes" id="UP000280842"/>
    </source>
</evidence>
<dbReference type="InterPro" id="IPR050188">
    <property type="entry name" value="RluA_PseudoU_synthase"/>
</dbReference>
<keyword evidence="3" id="KW-0694">RNA-binding</keyword>
<reference evidence="5 6" key="1">
    <citation type="submission" date="2018-10" db="EMBL/GenBank/DDBJ databases">
        <title>Genomic Encyclopedia of Archaeal and Bacterial Type Strains, Phase II (KMG-II): from individual species to whole genera.</title>
        <authorList>
            <person name="Goeker M."/>
        </authorList>
    </citation>
    <scope>NUCLEOTIDE SEQUENCE [LARGE SCALE GENOMIC DNA]</scope>
    <source>
        <strain evidence="5 6">VM1</strain>
    </source>
</reference>
<feature type="domain" description="RNA-binding S4" evidence="4">
    <location>
        <begin position="10"/>
        <end position="71"/>
    </location>
</feature>
<dbReference type="GO" id="GO:0003723">
    <property type="term" value="F:RNA binding"/>
    <property type="evidence" value="ECO:0007669"/>
    <property type="project" value="UniProtKB-KW"/>
</dbReference>
<dbReference type="CDD" id="cd02869">
    <property type="entry name" value="PseudoU_synth_RluA_like"/>
    <property type="match status" value="1"/>
</dbReference>
<evidence type="ECO:0000256" key="2">
    <source>
        <dbReference type="ARBA" id="ARBA00023235"/>
    </source>
</evidence>
<sequence>MEKLIVEKPIDLKSFISKSLNISKTKSKNLIDTKNIFVNGKRVWIATYKLQKGDIVEIPEIKKEVKKTTIISQNNILYEDDFIIAIDKPAFIVSESKRDSVEDQLRKLKGKNIKAIHRLDKETTGILLFAKSFSIFERFKKLWEEKNIKKEYIAISHKKAEFKKKIINFPIDNKYAKSEVFTIKTNKFYSLFKINIKTGRKHQIRIHLSKIGHPIIGDKDYGYKYIDDPILKSVKRQLLHSSTLSFFHPYLKKKVIINSPIPKDFKEFLRKVNLL</sequence>
<dbReference type="RefSeq" id="WP_245960305.1">
    <property type="nucleotide sequence ID" value="NZ_REFO01000011.1"/>
</dbReference>
<dbReference type="GO" id="GO:0000455">
    <property type="term" value="P:enzyme-directed rRNA pseudouridine synthesis"/>
    <property type="evidence" value="ECO:0007669"/>
    <property type="project" value="TreeGrafter"/>
</dbReference>
<dbReference type="CDD" id="cd00165">
    <property type="entry name" value="S4"/>
    <property type="match status" value="1"/>
</dbReference>
<evidence type="ECO:0000259" key="4">
    <source>
        <dbReference type="SMART" id="SM00363"/>
    </source>
</evidence>
<comment type="similarity">
    <text evidence="1">Belongs to the pseudouridine synthase RluA family.</text>
</comment>
<keyword evidence="2" id="KW-0413">Isomerase</keyword>
<evidence type="ECO:0000256" key="3">
    <source>
        <dbReference type="PROSITE-ProRule" id="PRU00182"/>
    </source>
</evidence>
<dbReference type="PROSITE" id="PS50889">
    <property type="entry name" value="S4"/>
    <property type="match status" value="1"/>
</dbReference>
<evidence type="ECO:0000256" key="1">
    <source>
        <dbReference type="ARBA" id="ARBA00010876"/>
    </source>
</evidence>
<proteinExistence type="inferred from homology"/>
<protein>
    <submittedName>
        <fullName evidence="5">23S rRNA pseudouridine1911/1915/1917 synthase</fullName>
    </submittedName>
</protein>
<dbReference type="PANTHER" id="PTHR21600:SF44">
    <property type="entry name" value="RIBOSOMAL LARGE SUBUNIT PSEUDOURIDINE SYNTHASE D"/>
    <property type="match status" value="1"/>
</dbReference>
<comment type="caution">
    <text evidence="5">The sequence shown here is derived from an EMBL/GenBank/DDBJ whole genome shotgun (WGS) entry which is preliminary data.</text>
</comment>
<dbReference type="Gene3D" id="3.30.2350.10">
    <property type="entry name" value="Pseudouridine synthase"/>
    <property type="match status" value="1"/>
</dbReference>
<dbReference type="InterPro" id="IPR006145">
    <property type="entry name" value="PsdUridine_synth_RsuA/RluA"/>
</dbReference>
<name>A0A3M0BQV3_9AQUI</name>
<evidence type="ECO:0000313" key="5">
    <source>
        <dbReference type="EMBL" id="RMA97208.1"/>
    </source>
</evidence>
<keyword evidence="6" id="KW-1185">Reference proteome</keyword>
<dbReference type="InterPro" id="IPR006224">
    <property type="entry name" value="PsdUridine_synth_RluA-like_CS"/>
</dbReference>
<dbReference type="EMBL" id="REFO01000011">
    <property type="protein sequence ID" value="RMA97208.1"/>
    <property type="molecule type" value="Genomic_DNA"/>
</dbReference>
<dbReference type="PANTHER" id="PTHR21600">
    <property type="entry name" value="MITOCHONDRIAL RNA PSEUDOURIDINE SYNTHASE"/>
    <property type="match status" value="1"/>
</dbReference>
<dbReference type="SUPFAM" id="SSF55174">
    <property type="entry name" value="Alpha-L RNA-binding motif"/>
    <property type="match status" value="1"/>
</dbReference>
<dbReference type="SMART" id="SM00363">
    <property type="entry name" value="S4"/>
    <property type="match status" value="1"/>
</dbReference>
<dbReference type="GO" id="GO:0120159">
    <property type="term" value="F:rRNA pseudouridine synthase activity"/>
    <property type="evidence" value="ECO:0007669"/>
    <property type="project" value="UniProtKB-ARBA"/>
</dbReference>
<dbReference type="InterPro" id="IPR036986">
    <property type="entry name" value="S4_RNA-bd_sf"/>
</dbReference>
<dbReference type="InterPro" id="IPR002942">
    <property type="entry name" value="S4_RNA-bd"/>
</dbReference>
<dbReference type="Gene3D" id="3.10.290.10">
    <property type="entry name" value="RNA-binding S4 domain"/>
    <property type="match status" value="1"/>
</dbReference>
<dbReference type="SUPFAM" id="SSF55120">
    <property type="entry name" value="Pseudouridine synthase"/>
    <property type="match status" value="1"/>
</dbReference>
<dbReference type="Pfam" id="PF00849">
    <property type="entry name" value="PseudoU_synth_2"/>
    <property type="match status" value="1"/>
</dbReference>
<accession>A0A3M0BQV3</accession>
<dbReference type="PROSITE" id="PS01129">
    <property type="entry name" value="PSI_RLU"/>
    <property type="match status" value="1"/>
</dbReference>
<dbReference type="Proteomes" id="UP000280842">
    <property type="component" value="Unassembled WGS sequence"/>
</dbReference>
<dbReference type="AlphaFoldDB" id="A0A3M0BQV3"/>
<gene>
    <name evidence="5" type="ORF">CLV39_0864</name>
</gene>